<keyword evidence="1" id="KW-1133">Transmembrane helix</keyword>
<evidence type="ECO:0000256" key="1">
    <source>
        <dbReference type="SAM" id="Phobius"/>
    </source>
</evidence>
<evidence type="ECO:0000313" key="3">
    <source>
        <dbReference type="Proteomes" id="UP000178574"/>
    </source>
</evidence>
<protein>
    <submittedName>
        <fullName evidence="2">Uncharacterized protein</fullName>
    </submittedName>
</protein>
<comment type="caution">
    <text evidence="2">The sequence shown here is derived from an EMBL/GenBank/DDBJ whole genome shotgun (WGS) entry which is preliminary data.</text>
</comment>
<name>A0A1G2K929_9BACT</name>
<keyword evidence="1" id="KW-0812">Transmembrane</keyword>
<feature type="transmembrane region" description="Helical" evidence="1">
    <location>
        <begin position="6"/>
        <end position="29"/>
    </location>
</feature>
<reference evidence="2 3" key="1">
    <citation type="journal article" date="2016" name="Nat. Commun.">
        <title>Thousands of microbial genomes shed light on interconnected biogeochemical processes in an aquifer system.</title>
        <authorList>
            <person name="Anantharaman K."/>
            <person name="Brown C.T."/>
            <person name="Hug L.A."/>
            <person name="Sharon I."/>
            <person name="Castelle C.J."/>
            <person name="Probst A.J."/>
            <person name="Thomas B.C."/>
            <person name="Singh A."/>
            <person name="Wilkins M.J."/>
            <person name="Karaoz U."/>
            <person name="Brodie E.L."/>
            <person name="Williams K.H."/>
            <person name="Hubbard S.S."/>
            <person name="Banfield J.F."/>
        </authorList>
    </citation>
    <scope>NUCLEOTIDE SEQUENCE [LARGE SCALE GENOMIC DNA]</scope>
</reference>
<dbReference type="EMBL" id="MHQD01000026">
    <property type="protein sequence ID" value="OGZ95885.1"/>
    <property type="molecule type" value="Genomic_DNA"/>
</dbReference>
<dbReference type="Proteomes" id="UP000178574">
    <property type="component" value="Unassembled WGS sequence"/>
</dbReference>
<evidence type="ECO:0000313" key="2">
    <source>
        <dbReference type="EMBL" id="OGZ95885.1"/>
    </source>
</evidence>
<feature type="transmembrane region" description="Helical" evidence="1">
    <location>
        <begin position="41"/>
        <end position="62"/>
    </location>
</feature>
<keyword evidence="1" id="KW-0472">Membrane</keyword>
<organism evidence="2 3">
    <name type="scientific">Candidatus Sungbacteria bacterium RIFCSPHIGHO2_01_FULL_50_25</name>
    <dbReference type="NCBI Taxonomy" id="1802265"/>
    <lineage>
        <taxon>Bacteria</taxon>
        <taxon>Candidatus Sungiibacteriota</taxon>
    </lineage>
</organism>
<gene>
    <name evidence="2" type="ORF">A2847_01905</name>
</gene>
<dbReference type="AlphaFoldDB" id="A0A1G2K929"/>
<accession>A0A1G2K929</accession>
<proteinExistence type="predicted"/>
<sequence>MLFSFFSIAFLVFWVLYIFFTASMIYHITRFSVPGHRAPKLISLIFIILSFLLFVLSSFFLFELYVTSPK</sequence>